<organism evidence="1 2">
    <name type="scientific">Racocetra fulgida</name>
    <dbReference type="NCBI Taxonomy" id="60492"/>
    <lineage>
        <taxon>Eukaryota</taxon>
        <taxon>Fungi</taxon>
        <taxon>Fungi incertae sedis</taxon>
        <taxon>Mucoromycota</taxon>
        <taxon>Glomeromycotina</taxon>
        <taxon>Glomeromycetes</taxon>
        <taxon>Diversisporales</taxon>
        <taxon>Gigasporaceae</taxon>
        <taxon>Racocetra</taxon>
    </lineage>
</organism>
<dbReference type="Proteomes" id="UP000789396">
    <property type="component" value="Unassembled WGS sequence"/>
</dbReference>
<name>A0A9N9PAT4_9GLOM</name>
<dbReference type="OrthoDB" id="2445660at2759"/>
<gene>
    <name evidence="1" type="ORF">RFULGI_LOCUS17940</name>
</gene>
<comment type="caution">
    <text evidence="1">The sequence shown here is derived from an EMBL/GenBank/DDBJ whole genome shotgun (WGS) entry which is preliminary data.</text>
</comment>
<sequence length="54" mass="6314">KCEHFFEQDEFQNRGTIHTYGFACTEKKTPELITLNTIRADVPNPNTEPNLYQL</sequence>
<dbReference type="EMBL" id="CAJVPZ010074453">
    <property type="protein sequence ID" value="CAG8803102.1"/>
    <property type="molecule type" value="Genomic_DNA"/>
</dbReference>
<accession>A0A9N9PAT4</accession>
<feature type="non-terminal residue" evidence="1">
    <location>
        <position position="54"/>
    </location>
</feature>
<feature type="non-terminal residue" evidence="1">
    <location>
        <position position="1"/>
    </location>
</feature>
<reference evidence="1" key="1">
    <citation type="submission" date="2021-06" db="EMBL/GenBank/DDBJ databases">
        <authorList>
            <person name="Kallberg Y."/>
            <person name="Tangrot J."/>
            <person name="Rosling A."/>
        </authorList>
    </citation>
    <scope>NUCLEOTIDE SEQUENCE</scope>
    <source>
        <strain evidence="1">IN212</strain>
    </source>
</reference>
<protein>
    <submittedName>
        <fullName evidence="1">4703_t:CDS:1</fullName>
    </submittedName>
</protein>
<evidence type="ECO:0000313" key="2">
    <source>
        <dbReference type="Proteomes" id="UP000789396"/>
    </source>
</evidence>
<evidence type="ECO:0000313" key="1">
    <source>
        <dbReference type="EMBL" id="CAG8803102.1"/>
    </source>
</evidence>
<keyword evidence="2" id="KW-1185">Reference proteome</keyword>
<dbReference type="AlphaFoldDB" id="A0A9N9PAT4"/>
<proteinExistence type="predicted"/>